<dbReference type="PRINTS" id="PR00385">
    <property type="entry name" value="P450"/>
</dbReference>
<evidence type="ECO:0000256" key="8">
    <source>
        <dbReference type="SAM" id="Phobius"/>
    </source>
</evidence>
<dbReference type="CDD" id="cd11061">
    <property type="entry name" value="CYP67-like"/>
    <property type="match status" value="1"/>
</dbReference>
<dbReference type="Pfam" id="PF00067">
    <property type="entry name" value="p450"/>
    <property type="match status" value="1"/>
</dbReference>
<keyword evidence="8" id="KW-1133">Transmembrane helix</keyword>
<evidence type="ECO:0000313" key="10">
    <source>
        <dbReference type="Proteomes" id="UP000813444"/>
    </source>
</evidence>
<dbReference type="GO" id="GO:0016705">
    <property type="term" value="F:oxidoreductase activity, acting on paired donors, with incorporation or reduction of molecular oxygen"/>
    <property type="evidence" value="ECO:0007669"/>
    <property type="project" value="InterPro"/>
</dbReference>
<keyword evidence="7" id="KW-0503">Monooxygenase</keyword>
<proteinExistence type="inferred from homology"/>
<name>A0A8K0SZ24_9HYPO</name>
<sequence length="519" mass="58209">MEVVAMATAVLFEAASYALLFLATYWLLIWAYRLLLHPLSRYPGPFLAKLSDFHVGYHVLNQRLHLQTFRDHEKYGPILRHGPNKLVFSNTAALHDIYLNSSVSKSAVYDLTRQANGVSNVFNAIDKNLHRRKSRLVGRAINERSMRIFEPNMTAQIDVLLSTLLQSAGQPLNMTTLVKRLSIDIVGLLGFGYELKTQTDERDRWLAEGVVKGNFRINSYMNFPALRHTRMDYIMGLIAGKARLKYGELVGRLIRSRLSVARDAHHDLYASMTDEESLDGEKPLPQSEIFQEAVFFIPAGADTVSAAICAVLFYITRASHRSVYDELAREIRHTFATPNDVSGGPKLMACKYLRACIDEALRMSPPIGGTLLREQEESSKTNGEQLVVDGHIIPHGVQIGVSIYSLHHNKAYFPDPFAYNPDRWLSSSEEQKKVMKEAFVPFSIGSRSCPGKAMAYLEMSLVIAKLVSCFDISAAPGNLGLVGLRKMQAGDKGEEYDLHDVFVSTHDGPYLVFQPRKQP</sequence>
<keyword evidence="3 6" id="KW-0349">Heme</keyword>
<keyword evidence="5 6" id="KW-0408">Iron</keyword>
<accession>A0A8K0SZ24</accession>
<evidence type="ECO:0000256" key="4">
    <source>
        <dbReference type="ARBA" id="ARBA00022723"/>
    </source>
</evidence>
<protein>
    <submittedName>
        <fullName evidence="9">Cytochrome P450</fullName>
    </submittedName>
</protein>
<dbReference type="GO" id="GO:0004497">
    <property type="term" value="F:monooxygenase activity"/>
    <property type="evidence" value="ECO:0007669"/>
    <property type="project" value="UniProtKB-KW"/>
</dbReference>
<evidence type="ECO:0000256" key="1">
    <source>
        <dbReference type="ARBA" id="ARBA00001971"/>
    </source>
</evidence>
<evidence type="ECO:0000256" key="5">
    <source>
        <dbReference type="ARBA" id="ARBA00023004"/>
    </source>
</evidence>
<reference evidence="9" key="1">
    <citation type="journal article" date="2021" name="Nat. Commun.">
        <title>Genetic determinants of endophytism in the Arabidopsis root mycobiome.</title>
        <authorList>
            <person name="Mesny F."/>
            <person name="Miyauchi S."/>
            <person name="Thiergart T."/>
            <person name="Pickel B."/>
            <person name="Atanasova L."/>
            <person name="Karlsson M."/>
            <person name="Huettel B."/>
            <person name="Barry K.W."/>
            <person name="Haridas S."/>
            <person name="Chen C."/>
            <person name="Bauer D."/>
            <person name="Andreopoulos W."/>
            <person name="Pangilinan J."/>
            <person name="LaButti K."/>
            <person name="Riley R."/>
            <person name="Lipzen A."/>
            <person name="Clum A."/>
            <person name="Drula E."/>
            <person name="Henrissat B."/>
            <person name="Kohler A."/>
            <person name="Grigoriev I.V."/>
            <person name="Martin F.M."/>
            <person name="Hacquard S."/>
        </authorList>
    </citation>
    <scope>NUCLEOTIDE SEQUENCE</scope>
    <source>
        <strain evidence="9">MPI-CAGE-CH-0235</strain>
    </source>
</reference>
<evidence type="ECO:0000256" key="3">
    <source>
        <dbReference type="ARBA" id="ARBA00022617"/>
    </source>
</evidence>
<dbReference type="Gene3D" id="1.10.630.10">
    <property type="entry name" value="Cytochrome P450"/>
    <property type="match status" value="1"/>
</dbReference>
<feature type="binding site" description="axial binding residue" evidence="6">
    <location>
        <position position="449"/>
    </location>
    <ligand>
        <name>heme</name>
        <dbReference type="ChEBI" id="CHEBI:30413"/>
    </ligand>
    <ligandPart>
        <name>Fe</name>
        <dbReference type="ChEBI" id="CHEBI:18248"/>
    </ligandPart>
</feature>
<evidence type="ECO:0000256" key="7">
    <source>
        <dbReference type="RuleBase" id="RU000461"/>
    </source>
</evidence>
<dbReference type="GO" id="GO:0020037">
    <property type="term" value="F:heme binding"/>
    <property type="evidence" value="ECO:0007669"/>
    <property type="project" value="InterPro"/>
</dbReference>
<keyword evidence="7" id="KW-0560">Oxidoreductase</keyword>
<dbReference type="SUPFAM" id="SSF48264">
    <property type="entry name" value="Cytochrome P450"/>
    <property type="match status" value="1"/>
</dbReference>
<dbReference type="Proteomes" id="UP000813444">
    <property type="component" value="Unassembled WGS sequence"/>
</dbReference>
<dbReference type="AlphaFoldDB" id="A0A8K0SZ24"/>
<comment type="similarity">
    <text evidence="7">Belongs to the cytochrome P450 family.</text>
</comment>
<evidence type="ECO:0000256" key="6">
    <source>
        <dbReference type="PIRSR" id="PIRSR602401-1"/>
    </source>
</evidence>
<dbReference type="InterPro" id="IPR002401">
    <property type="entry name" value="Cyt_P450_E_grp-I"/>
</dbReference>
<dbReference type="GO" id="GO:0005506">
    <property type="term" value="F:iron ion binding"/>
    <property type="evidence" value="ECO:0007669"/>
    <property type="project" value="InterPro"/>
</dbReference>
<feature type="transmembrane region" description="Helical" evidence="8">
    <location>
        <begin position="6"/>
        <end position="32"/>
    </location>
</feature>
<dbReference type="InterPro" id="IPR001128">
    <property type="entry name" value="Cyt_P450"/>
</dbReference>
<comment type="pathway">
    <text evidence="2">Mycotoxin biosynthesis.</text>
</comment>
<keyword evidence="10" id="KW-1185">Reference proteome</keyword>
<organism evidence="9 10">
    <name type="scientific">Stachybotrys elegans</name>
    <dbReference type="NCBI Taxonomy" id="80388"/>
    <lineage>
        <taxon>Eukaryota</taxon>
        <taxon>Fungi</taxon>
        <taxon>Dikarya</taxon>
        <taxon>Ascomycota</taxon>
        <taxon>Pezizomycotina</taxon>
        <taxon>Sordariomycetes</taxon>
        <taxon>Hypocreomycetidae</taxon>
        <taxon>Hypocreales</taxon>
        <taxon>Stachybotryaceae</taxon>
        <taxon>Stachybotrys</taxon>
    </lineage>
</organism>
<dbReference type="OrthoDB" id="1470350at2759"/>
<gene>
    <name evidence="9" type="ORF">B0I35DRAFT_474597</name>
</gene>
<comment type="cofactor">
    <cofactor evidence="1 6">
        <name>heme</name>
        <dbReference type="ChEBI" id="CHEBI:30413"/>
    </cofactor>
</comment>
<dbReference type="PRINTS" id="PR00463">
    <property type="entry name" value="EP450I"/>
</dbReference>
<keyword evidence="8" id="KW-0472">Membrane</keyword>
<dbReference type="EMBL" id="JAGPNK010000002">
    <property type="protein sequence ID" value="KAH7325866.1"/>
    <property type="molecule type" value="Genomic_DNA"/>
</dbReference>
<dbReference type="InterPro" id="IPR017972">
    <property type="entry name" value="Cyt_P450_CS"/>
</dbReference>
<keyword evidence="8" id="KW-0812">Transmembrane</keyword>
<keyword evidence="4 6" id="KW-0479">Metal-binding</keyword>
<dbReference type="PROSITE" id="PS00086">
    <property type="entry name" value="CYTOCHROME_P450"/>
    <property type="match status" value="1"/>
</dbReference>
<dbReference type="PANTHER" id="PTHR24305">
    <property type="entry name" value="CYTOCHROME P450"/>
    <property type="match status" value="1"/>
</dbReference>
<dbReference type="InterPro" id="IPR036396">
    <property type="entry name" value="Cyt_P450_sf"/>
</dbReference>
<evidence type="ECO:0000256" key="2">
    <source>
        <dbReference type="ARBA" id="ARBA00004685"/>
    </source>
</evidence>
<dbReference type="InterPro" id="IPR050121">
    <property type="entry name" value="Cytochrome_P450_monoxygenase"/>
</dbReference>
<evidence type="ECO:0000313" key="9">
    <source>
        <dbReference type="EMBL" id="KAH7325866.1"/>
    </source>
</evidence>
<dbReference type="PANTHER" id="PTHR24305:SF226">
    <property type="entry name" value="CYTOCHROME P450 MONOOXYGENASE"/>
    <property type="match status" value="1"/>
</dbReference>
<comment type="caution">
    <text evidence="9">The sequence shown here is derived from an EMBL/GenBank/DDBJ whole genome shotgun (WGS) entry which is preliminary data.</text>
</comment>